<dbReference type="Proteomes" id="UP001196068">
    <property type="component" value="Unassembled WGS sequence"/>
</dbReference>
<dbReference type="PANTHER" id="PTHR13061:SF29">
    <property type="entry name" value="GAMMA CARBONIC ANHYDRASE-LIKE 1, MITOCHONDRIAL-RELATED"/>
    <property type="match status" value="1"/>
</dbReference>
<dbReference type="Gene3D" id="2.160.10.10">
    <property type="entry name" value="Hexapeptide repeat proteins"/>
    <property type="match status" value="1"/>
</dbReference>
<reference evidence="1" key="2">
    <citation type="journal article" date="2021" name="Syst. Appl. Microbiol.">
        <title>Roseomonas hellenica sp. nov., isolated from roots of wild-growing Alkanna tinctoria.</title>
        <authorList>
            <person name="Rat A."/>
            <person name="Naranjo H.D."/>
            <person name="Lebbe L."/>
            <person name="Cnockaert M."/>
            <person name="Krigas N."/>
            <person name="Grigoriadou K."/>
            <person name="Maloupa E."/>
            <person name="Willems A."/>
        </authorList>
    </citation>
    <scope>NUCLEOTIDE SEQUENCE</scope>
    <source>
        <strain evidence="1">LMG 28251</strain>
    </source>
</reference>
<dbReference type="InterPro" id="IPR050484">
    <property type="entry name" value="Transf_Hexapept/Carb_Anhydrase"/>
</dbReference>
<sequence length="175" mass="18543">MSNVLSFEEHHPDIAPDAWVAPTALVLGRVTIGARSSVWYHCVLRGDTNFIRIGARTNIQDGTIIHVNRNAEAAIIGDDVTVGHACIIHACTLEDGAFVGMGATVLDGAVIEAGGMLAAGGLLPPRKRIAPGELWAGSPAKLMRVMDAEERAKFARTAVHYSELAERHGASLAKT</sequence>
<name>A0AAF1JYK1_9PROT</name>
<dbReference type="RefSeq" id="WP_211872324.1">
    <property type="nucleotide sequence ID" value="NZ_JAAEDH010000001.1"/>
</dbReference>
<dbReference type="PANTHER" id="PTHR13061">
    <property type="entry name" value="DYNACTIN SUBUNIT P25"/>
    <property type="match status" value="1"/>
</dbReference>
<dbReference type="EMBL" id="JAAEDH010000001">
    <property type="protein sequence ID" value="MBR0653630.1"/>
    <property type="molecule type" value="Genomic_DNA"/>
</dbReference>
<proteinExistence type="predicted"/>
<evidence type="ECO:0000313" key="2">
    <source>
        <dbReference type="Proteomes" id="UP001196068"/>
    </source>
</evidence>
<protein>
    <submittedName>
        <fullName evidence="1">Gamma carbonic anhydrase family protein</fullName>
    </submittedName>
</protein>
<reference evidence="1" key="1">
    <citation type="submission" date="2020-01" db="EMBL/GenBank/DDBJ databases">
        <authorList>
            <person name="Rat A."/>
        </authorList>
    </citation>
    <scope>NUCLEOTIDE SEQUENCE</scope>
    <source>
        <strain evidence="1">LMG 28251</strain>
    </source>
</reference>
<keyword evidence="2" id="KW-1185">Reference proteome</keyword>
<evidence type="ECO:0000313" key="1">
    <source>
        <dbReference type="EMBL" id="MBR0653630.1"/>
    </source>
</evidence>
<dbReference type="InterPro" id="IPR011004">
    <property type="entry name" value="Trimer_LpxA-like_sf"/>
</dbReference>
<accession>A0AAF1JYK1</accession>
<dbReference type="AlphaFoldDB" id="A0AAF1JYK1"/>
<comment type="caution">
    <text evidence="1">The sequence shown here is derived from an EMBL/GenBank/DDBJ whole genome shotgun (WGS) entry which is preliminary data.</text>
</comment>
<dbReference type="InterPro" id="IPR047324">
    <property type="entry name" value="LbH_gamma_CA-like"/>
</dbReference>
<organism evidence="1 2">
    <name type="scientific">Plastoroseomonas arctica</name>
    <dbReference type="NCBI Taxonomy" id="1509237"/>
    <lineage>
        <taxon>Bacteria</taxon>
        <taxon>Pseudomonadati</taxon>
        <taxon>Pseudomonadota</taxon>
        <taxon>Alphaproteobacteria</taxon>
        <taxon>Acetobacterales</taxon>
        <taxon>Acetobacteraceae</taxon>
        <taxon>Plastoroseomonas</taxon>
    </lineage>
</organism>
<dbReference type="SUPFAM" id="SSF51161">
    <property type="entry name" value="Trimeric LpxA-like enzymes"/>
    <property type="match status" value="1"/>
</dbReference>
<dbReference type="CDD" id="cd04645">
    <property type="entry name" value="LbH_gamma_CA_like"/>
    <property type="match status" value="1"/>
</dbReference>
<gene>
    <name evidence="1" type="ORF">GXW79_00910</name>
</gene>